<dbReference type="AlphaFoldDB" id="U4LAS4"/>
<accession>U4LAS4</accession>
<evidence type="ECO:0000313" key="1">
    <source>
        <dbReference type="EMBL" id="CCX10938.1"/>
    </source>
</evidence>
<name>U4LAS4_PYROM</name>
<evidence type="ECO:0000313" key="2">
    <source>
        <dbReference type="Proteomes" id="UP000018144"/>
    </source>
</evidence>
<dbReference type="EMBL" id="HF935578">
    <property type="protein sequence ID" value="CCX10938.1"/>
    <property type="molecule type" value="Genomic_DNA"/>
</dbReference>
<organism evidence="1 2">
    <name type="scientific">Pyronema omphalodes (strain CBS 100304)</name>
    <name type="common">Pyronema confluens</name>
    <dbReference type="NCBI Taxonomy" id="1076935"/>
    <lineage>
        <taxon>Eukaryota</taxon>
        <taxon>Fungi</taxon>
        <taxon>Dikarya</taxon>
        <taxon>Ascomycota</taxon>
        <taxon>Pezizomycotina</taxon>
        <taxon>Pezizomycetes</taxon>
        <taxon>Pezizales</taxon>
        <taxon>Pyronemataceae</taxon>
        <taxon>Pyronema</taxon>
    </lineage>
</organism>
<gene>
    <name evidence="1" type="ORF">PCON_10532</name>
</gene>
<protein>
    <submittedName>
        <fullName evidence="1">Uncharacterized protein</fullName>
    </submittedName>
</protein>
<sequence length="63" mass="7396">MARTYPSCRRVILLQYEQKFMRLDIKRSPTGITPGLAYSQRAKYNAQFDESYFDCISGPRRIS</sequence>
<dbReference type="Proteomes" id="UP000018144">
    <property type="component" value="Unassembled WGS sequence"/>
</dbReference>
<keyword evidence="2" id="KW-1185">Reference proteome</keyword>
<proteinExistence type="predicted"/>
<reference evidence="1 2" key="1">
    <citation type="journal article" date="2013" name="PLoS Genet.">
        <title>The genome and development-dependent transcriptomes of Pyronema confluens: a window into fungal evolution.</title>
        <authorList>
            <person name="Traeger S."/>
            <person name="Altegoer F."/>
            <person name="Freitag M."/>
            <person name="Gabaldon T."/>
            <person name="Kempken F."/>
            <person name="Kumar A."/>
            <person name="Marcet-Houben M."/>
            <person name="Poggeler S."/>
            <person name="Stajich J.E."/>
            <person name="Nowrousian M."/>
        </authorList>
    </citation>
    <scope>NUCLEOTIDE SEQUENCE [LARGE SCALE GENOMIC DNA]</scope>
    <source>
        <strain evidence="2">CBS 100304</strain>
        <tissue evidence="1">Vegetative mycelium</tissue>
    </source>
</reference>